<evidence type="ECO:0000313" key="12">
    <source>
        <dbReference type="Proteomes" id="UP000319931"/>
    </source>
</evidence>
<keyword evidence="3" id="KW-0378">Hydrolase</keyword>
<evidence type="ECO:0000256" key="9">
    <source>
        <dbReference type="RuleBase" id="RU004016"/>
    </source>
</evidence>
<evidence type="ECO:0000256" key="2">
    <source>
        <dbReference type="ARBA" id="ARBA00022729"/>
    </source>
</evidence>
<dbReference type="GO" id="GO:0071555">
    <property type="term" value="P:cell wall organization"/>
    <property type="evidence" value="ECO:0007669"/>
    <property type="project" value="UniProtKB-KW"/>
</dbReference>
<dbReference type="PANTHER" id="PTHR21581">
    <property type="entry name" value="D-ALANYL-D-ALANINE CARBOXYPEPTIDASE"/>
    <property type="match status" value="1"/>
</dbReference>
<dbReference type="InterPro" id="IPR012338">
    <property type="entry name" value="Beta-lactam/transpept-like"/>
</dbReference>
<dbReference type="GO" id="GO:0009252">
    <property type="term" value="P:peptidoglycan biosynthetic process"/>
    <property type="evidence" value="ECO:0007669"/>
    <property type="project" value="UniProtKB-KW"/>
</dbReference>
<evidence type="ECO:0000256" key="4">
    <source>
        <dbReference type="ARBA" id="ARBA00022960"/>
    </source>
</evidence>
<dbReference type="AlphaFoldDB" id="A0A502FR71"/>
<dbReference type="Gene3D" id="3.40.710.10">
    <property type="entry name" value="DD-peptidase/beta-lactamase superfamily"/>
    <property type="match status" value="1"/>
</dbReference>
<accession>A0A502FR71</accession>
<keyword evidence="4" id="KW-0133">Cell shape</keyword>
<dbReference type="InterPro" id="IPR001967">
    <property type="entry name" value="Peptidase_S11_N"/>
</dbReference>
<comment type="similarity">
    <text evidence="1 9">Belongs to the peptidase S11 family.</text>
</comment>
<feature type="active site" description="Proton acceptor" evidence="7">
    <location>
        <position position="73"/>
    </location>
</feature>
<evidence type="ECO:0000259" key="10">
    <source>
        <dbReference type="Pfam" id="PF00768"/>
    </source>
</evidence>
<dbReference type="GO" id="GO:0008360">
    <property type="term" value="P:regulation of cell shape"/>
    <property type="evidence" value="ECO:0007669"/>
    <property type="project" value="UniProtKB-KW"/>
</dbReference>
<gene>
    <name evidence="11" type="ORF">EAH76_16620</name>
</gene>
<keyword evidence="6" id="KW-0961">Cell wall biogenesis/degradation</keyword>
<evidence type="ECO:0000256" key="8">
    <source>
        <dbReference type="PIRSR" id="PIRSR618044-2"/>
    </source>
</evidence>
<feature type="active site" evidence="7">
    <location>
        <position position="130"/>
    </location>
</feature>
<dbReference type="Pfam" id="PF00768">
    <property type="entry name" value="Peptidase_S11"/>
    <property type="match status" value="1"/>
</dbReference>
<dbReference type="GO" id="GO:0006508">
    <property type="term" value="P:proteolysis"/>
    <property type="evidence" value="ECO:0007669"/>
    <property type="project" value="InterPro"/>
</dbReference>
<evidence type="ECO:0000256" key="3">
    <source>
        <dbReference type="ARBA" id="ARBA00022801"/>
    </source>
</evidence>
<keyword evidence="5" id="KW-0573">Peptidoglycan synthesis</keyword>
<evidence type="ECO:0000256" key="7">
    <source>
        <dbReference type="PIRSR" id="PIRSR618044-1"/>
    </source>
</evidence>
<dbReference type="Proteomes" id="UP000319931">
    <property type="component" value="Unassembled WGS sequence"/>
</dbReference>
<reference evidence="11 12" key="1">
    <citation type="journal article" date="2019" name="Environ. Microbiol.">
        <title>Species interactions and distinct microbial communities in high Arctic permafrost affected cryosols are associated with the CH4 and CO2 gas fluxes.</title>
        <authorList>
            <person name="Altshuler I."/>
            <person name="Hamel J."/>
            <person name="Turney S."/>
            <person name="Magnuson E."/>
            <person name="Levesque R."/>
            <person name="Greer C."/>
            <person name="Whyte L.G."/>
        </authorList>
    </citation>
    <scope>NUCLEOTIDE SEQUENCE [LARGE SCALE GENOMIC DNA]</scope>
    <source>
        <strain evidence="11 12">E6.1</strain>
    </source>
</reference>
<dbReference type="EMBL" id="RCZC01000005">
    <property type="protein sequence ID" value="TPG51646.1"/>
    <property type="molecule type" value="Genomic_DNA"/>
</dbReference>
<comment type="caution">
    <text evidence="11">The sequence shown here is derived from an EMBL/GenBank/DDBJ whole genome shotgun (WGS) entry which is preliminary data.</text>
</comment>
<proteinExistence type="inferred from homology"/>
<evidence type="ECO:0000256" key="5">
    <source>
        <dbReference type="ARBA" id="ARBA00022984"/>
    </source>
</evidence>
<dbReference type="InterPro" id="IPR018044">
    <property type="entry name" value="Peptidase_S11"/>
</dbReference>
<keyword evidence="11" id="KW-0645">Protease</keyword>
<dbReference type="PRINTS" id="PR00725">
    <property type="entry name" value="DADACBPTASE1"/>
</dbReference>
<keyword evidence="12" id="KW-1185">Reference proteome</keyword>
<feature type="binding site" evidence="8">
    <location>
        <position position="232"/>
    </location>
    <ligand>
        <name>substrate</name>
    </ligand>
</feature>
<feature type="active site" description="Acyl-ester intermediate" evidence="7">
    <location>
        <position position="70"/>
    </location>
</feature>
<organism evidence="11 12">
    <name type="scientific">Sphingomonas glacialis</name>
    <dbReference type="NCBI Taxonomy" id="658225"/>
    <lineage>
        <taxon>Bacteria</taxon>
        <taxon>Pseudomonadati</taxon>
        <taxon>Pseudomonadota</taxon>
        <taxon>Alphaproteobacteria</taxon>
        <taxon>Sphingomonadales</taxon>
        <taxon>Sphingomonadaceae</taxon>
        <taxon>Sphingomonas</taxon>
    </lineage>
</organism>
<dbReference type="SUPFAM" id="SSF56601">
    <property type="entry name" value="beta-lactamase/transpeptidase-like"/>
    <property type="match status" value="1"/>
</dbReference>
<dbReference type="OrthoDB" id="5291989at2"/>
<feature type="domain" description="Peptidase S11 D-alanyl-D-alanine carboxypeptidase A N-terminal" evidence="10">
    <location>
        <begin position="45"/>
        <end position="262"/>
    </location>
</feature>
<keyword evidence="11" id="KW-0121">Carboxypeptidase</keyword>
<sequence>MAFVDVSVRVPPARSTRIVFGILALGCGLAAQPSSARVAPRAPVSELLINASTGRVIFANLPDSPHRPASLTKMMTLYLLYDALESGRVRVTESIPVSRNAARQPASRLGLTAGTSLPLRTAVQAMAVHSANDVTVAIAERLAGNEADFAVLMNAKARQLGMTRTSFANASGLTNAGNQTTARDMVTLARALLRDHPREYPVFATRAITWRSRRYVNHDHLLGKVGGVDGIKTGYTADAGYNIATSAKRGGVRVIAVVLGEKSVQARDVRVANLVELGFTPPARHRRGAF</sequence>
<dbReference type="PANTHER" id="PTHR21581:SF6">
    <property type="entry name" value="TRAFFICKING PROTEIN PARTICLE COMPLEX SUBUNIT 12"/>
    <property type="match status" value="1"/>
</dbReference>
<dbReference type="GO" id="GO:0009002">
    <property type="term" value="F:serine-type D-Ala-D-Ala carboxypeptidase activity"/>
    <property type="evidence" value="ECO:0007669"/>
    <property type="project" value="InterPro"/>
</dbReference>
<evidence type="ECO:0000256" key="1">
    <source>
        <dbReference type="ARBA" id="ARBA00007164"/>
    </source>
</evidence>
<evidence type="ECO:0000313" key="11">
    <source>
        <dbReference type="EMBL" id="TPG51646.1"/>
    </source>
</evidence>
<evidence type="ECO:0000256" key="6">
    <source>
        <dbReference type="ARBA" id="ARBA00023316"/>
    </source>
</evidence>
<keyword evidence="2" id="KW-0732">Signal</keyword>
<name>A0A502FR71_9SPHN</name>
<protein>
    <submittedName>
        <fullName evidence="11">D-alanyl-D-alanine carboxypeptidase</fullName>
    </submittedName>
</protein>